<dbReference type="Pfam" id="PF05135">
    <property type="entry name" value="Phage_connect_1"/>
    <property type="match status" value="1"/>
</dbReference>
<evidence type="ECO:0000313" key="2">
    <source>
        <dbReference type="Proteomes" id="UP001223743"/>
    </source>
</evidence>
<dbReference type="NCBIfam" id="TIGR01560">
    <property type="entry name" value="put_DNA_pack"/>
    <property type="match status" value="2"/>
</dbReference>
<organism evidence="1 2">
    <name type="scientific">Kaistia geumhonensis</name>
    <dbReference type="NCBI Taxonomy" id="410839"/>
    <lineage>
        <taxon>Bacteria</taxon>
        <taxon>Pseudomonadati</taxon>
        <taxon>Pseudomonadota</taxon>
        <taxon>Alphaproteobacteria</taxon>
        <taxon>Hyphomicrobiales</taxon>
        <taxon>Kaistiaceae</taxon>
        <taxon>Kaistia</taxon>
    </lineage>
</organism>
<dbReference type="Proteomes" id="UP001223743">
    <property type="component" value="Unassembled WGS sequence"/>
</dbReference>
<keyword evidence="2" id="KW-1185">Reference proteome</keyword>
<protein>
    <submittedName>
        <fullName evidence="1">PhiE125 gp8 family phage protein</fullName>
    </submittedName>
</protein>
<dbReference type="InterPro" id="IPR011738">
    <property type="entry name" value="Phage_CHP"/>
</dbReference>
<dbReference type="EMBL" id="JAUSWJ010000001">
    <property type="protein sequence ID" value="MDQ0516325.1"/>
    <property type="molecule type" value="Genomic_DNA"/>
</dbReference>
<dbReference type="Gene3D" id="1.10.3230.30">
    <property type="entry name" value="Phage gp6-like head-tail connector protein"/>
    <property type="match status" value="1"/>
</dbReference>
<sequence length="195" mass="20493">MLAPVLITAPAETPVSLAEAKAHCRVDHDDDDLLIEALILAAVGHLDGWSGVLGRALVTQTWRQDFFGFGSTRCGPLRLALSPVSSISSLTYFEPSGAQQALSAGVYRLLTDERGPFVECVGDSTWPSTACRSDSVSVTYVAGVAAADVPAPIKAATLLIVGHLYANREAVAESTLAALPYAVDALIAPYRRVGL</sequence>
<dbReference type="CDD" id="cd08054">
    <property type="entry name" value="gp6"/>
    <property type="match status" value="1"/>
</dbReference>
<dbReference type="InterPro" id="IPR006450">
    <property type="entry name" value="Phage_HK97_gp6-like"/>
</dbReference>
<comment type="caution">
    <text evidence="1">The sequence shown here is derived from an EMBL/GenBank/DDBJ whole genome shotgun (WGS) entry which is preliminary data.</text>
</comment>
<dbReference type="NCBIfam" id="TIGR02215">
    <property type="entry name" value="phage_chp_gp8"/>
    <property type="match status" value="1"/>
</dbReference>
<accession>A0ABU0M5T4</accession>
<proteinExistence type="predicted"/>
<dbReference type="InterPro" id="IPR021146">
    <property type="entry name" value="Phage_gp6-like_head-tail"/>
</dbReference>
<reference evidence="1 2" key="1">
    <citation type="submission" date="2023-07" db="EMBL/GenBank/DDBJ databases">
        <title>Genomic Encyclopedia of Type Strains, Phase IV (KMG-IV): sequencing the most valuable type-strain genomes for metagenomic binning, comparative biology and taxonomic classification.</title>
        <authorList>
            <person name="Goeker M."/>
        </authorList>
    </citation>
    <scope>NUCLEOTIDE SEQUENCE [LARGE SCALE GENOMIC DNA]</scope>
    <source>
        <strain evidence="1 2">B1-1</strain>
    </source>
</reference>
<evidence type="ECO:0000313" key="1">
    <source>
        <dbReference type="EMBL" id="MDQ0516325.1"/>
    </source>
</evidence>
<gene>
    <name evidence="1" type="ORF">QO015_001938</name>
</gene>
<dbReference type="RefSeq" id="WP_266279748.1">
    <property type="nucleotide sequence ID" value="NZ_JAPKNF010000001.1"/>
</dbReference>
<name>A0ABU0M5T4_9HYPH</name>